<keyword evidence="2 5" id="KW-0812">Transmembrane</keyword>
<evidence type="ECO:0000313" key="8">
    <source>
        <dbReference type="Proteomes" id="UP000177040"/>
    </source>
</evidence>
<dbReference type="InterPro" id="IPR007016">
    <property type="entry name" value="O-antigen_ligase-rel_domated"/>
</dbReference>
<feature type="transmembrane region" description="Helical" evidence="5">
    <location>
        <begin position="264"/>
        <end position="284"/>
    </location>
</feature>
<evidence type="ECO:0000256" key="1">
    <source>
        <dbReference type="ARBA" id="ARBA00004141"/>
    </source>
</evidence>
<comment type="caution">
    <text evidence="7">The sequence shown here is derived from an EMBL/GenBank/DDBJ whole genome shotgun (WGS) entry which is preliminary data.</text>
</comment>
<dbReference type="InterPro" id="IPR051533">
    <property type="entry name" value="WaaL-like"/>
</dbReference>
<keyword evidence="4 5" id="KW-0472">Membrane</keyword>
<feature type="transmembrane region" description="Helical" evidence="5">
    <location>
        <begin position="348"/>
        <end position="372"/>
    </location>
</feature>
<evidence type="ECO:0000256" key="2">
    <source>
        <dbReference type="ARBA" id="ARBA00022692"/>
    </source>
</evidence>
<feature type="transmembrane region" description="Helical" evidence="5">
    <location>
        <begin position="183"/>
        <end position="201"/>
    </location>
</feature>
<name>A0A1F6N4B0_9BACT</name>
<dbReference type="GO" id="GO:0016020">
    <property type="term" value="C:membrane"/>
    <property type="evidence" value="ECO:0007669"/>
    <property type="project" value="UniProtKB-SubCell"/>
</dbReference>
<dbReference type="Pfam" id="PF04932">
    <property type="entry name" value="Wzy_C"/>
    <property type="match status" value="1"/>
</dbReference>
<feature type="transmembrane region" description="Helical" evidence="5">
    <location>
        <begin position="16"/>
        <end position="38"/>
    </location>
</feature>
<feature type="transmembrane region" description="Helical" evidence="5">
    <location>
        <begin position="121"/>
        <end position="140"/>
    </location>
</feature>
<protein>
    <recommendedName>
        <fullName evidence="6">O-antigen ligase-related domain-containing protein</fullName>
    </recommendedName>
</protein>
<dbReference type="EMBL" id="MFQH01000003">
    <property type="protein sequence ID" value="OGH78712.1"/>
    <property type="molecule type" value="Genomic_DNA"/>
</dbReference>
<dbReference type="PANTHER" id="PTHR37422:SF13">
    <property type="entry name" value="LIPOPOLYSACCHARIDE BIOSYNTHESIS PROTEIN PA4999-RELATED"/>
    <property type="match status" value="1"/>
</dbReference>
<comment type="subcellular location">
    <subcellularLocation>
        <location evidence="1">Membrane</location>
        <topology evidence="1">Multi-pass membrane protein</topology>
    </subcellularLocation>
</comment>
<feature type="transmembrane region" description="Helical" evidence="5">
    <location>
        <begin position="44"/>
        <end position="62"/>
    </location>
</feature>
<evidence type="ECO:0000256" key="3">
    <source>
        <dbReference type="ARBA" id="ARBA00022989"/>
    </source>
</evidence>
<evidence type="ECO:0000313" key="7">
    <source>
        <dbReference type="EMBL" id="OGH78712.1"/>
    </source>
</evidence>
<feature type="transmembrane region" description="Helical" evidence="5">
    <location>
        <begin position="213"/>
        <end position="230"/>
    </location>
</feature>
<feature type="transmembrane region" description="Helical" evidence="5">
    <location>
        <begin position="69"/>
        <end position="85"/>
    </location>
</feature>
<reference evidence="7 8" key="1">
    <citation type="journal article" date="2016" name="Nat. Commun.">
        <title>Thousands of microbial genomes shed light on interconnected biogeochemical processes in an aquifer system.</title>
        <authorList>
            <person name="Anantharaman K."/>
            <person name="Brown C.T."/>
            <person name="Hug L.A."/>
            <person name="Sharon I."/>
            <person name="Castelle C.J."/>
            <person name="Probst A.J."/>
            <person name="Thomas B.C."/>
            <person name="Singh A."/>
            <person name="Wilkins M.J."/>
            <person name="Karaoz U."/>
            <person name="Brodie E.L."/>
            <person name="Williams K.H."/>
            <person name="Hubbard S.S."/>
            <person name="Banfield J.F."/>
        </authorList>
    </citation>
    <scope>NUCLEOTIDE SEQUENCE [LARGE SCALE GENOMIC DNA]</scope>
</reference>
<dbReference type="AlphaFoldDB" id="A0A1F6N4B0"/>
<accession>A0A1F6N4B0</accession>
<feature type="domain" description="O-antigen ligase-related" evidence="6">
    <location>
        <begin position="220"/>
        <end position="365"/>
    </location>
</feature>
<proteinExistence type="predicted"/>
<evidence type="ECO:0000256" key="4">
    <source>
        <dbReference type="ARBA" id="ARBA00023136"/>
    </source>
</evidence>
<gene>
    <name evidence="7" type="ORF">A2983_04400</name>
</gene>
<feature type="transmembrane region" description="Helical" evidence="5">
    <location>
        <begin position="379"/>
        <end position="395"/>
    </location>
</feature>
<evidence type="ECO:0000259" key="6">
    <source>
        <dbReference type="Pfam" id="PF04932"/>
    </source>
</evidence>
<sequence length="434" mass="50233">MKFFTSKYIIANELRLFLFFLPFQTAFIASTVFIGGSIWQQATIIFYLTEILLVLMGIRHWFNKKINCSGLIIVMLIYFFVMIWHASDSWLAFQTIRRIIEAGILCMLIREKYLNNQQIIFWLAVGSIVPAVLGIAQFFGQTTWGSTLLGTTTHSSWIAGASVVVTSAGRWLRAYGTFPHPNILGGFMVIVISHILFFLQSEEKFRQIKTKKLKWFFIVILIILTVGLVVSFSRSAWLAWAFMIIFSHWRIFRQPLCRDSFFSLGVFVSAFSFLVLLGLLWPIVTTRFSMVEIHEVNSISERVIGYAEAWNIFKNNWFFGAGPGNFTVFLQKQNSALNGWQLQPVHNVFVLGLVEWGIFGMIFWLWFIYFIAKNMRFKLENVIWGLGPIFVLSFFDHYLYTTWIGLCLFAISISSTCYPHQRSVEAKNSLIYPH</sequence>
<feature type="transmembrane region" description="Helical" evidence="5">
    <location>
        <begin position="236"/>
        <end position="252"/>
    </location>
</feature>
<dbReference type="Proteomes" id="UP000177040">
    <property type="component" value="Unassembled WGS sequence"/>
</dbReference>
<organism evidence="7 8">
    <name type="scientific">Candidatus Magasanikbacteria bacterium RIFCSPLOWO2_01_FULL_40_15</name>
    <dbReference type="NCBI Taxonomy" id="1798686"/>
    <lineage>
        <taxon>Bacteria</taxon>
        <taxon>Candidatus Magasanikiibacteriota</taxon>
    </lineage>
</organism>
<evidence type="ECO:0000256" key="5">
    <source>
        <dbReference type="SAM" id="Phobius"/>
    </source>
</evidence>
<dbReference type="PANTHER" id="PTHR37422">
    <property type="entry name" value="TEICHURONIC ACID BIOSYNTHESIS PROTEIN TUAE"/>
    <property type="match status" value="1"/>
</dbReference>
<keyword evidence="3 5" id="KW-1133">Transmembrane helix</keyword>